<feature type="domain" description="OmpR/PhoB-type" evidence="9">
    <location>
        <begin position="129"/>
        <end position="232"/>
    </location>
</feature>
<evidence type="ECO:0000256" key="3">
    <source>
        <dbReference type="ARBA" id="ARBA00023015"/>
    </source>
</evidence>
<dbReference type="GO" id="GO:0005829">
    <property type="term" value="C:cytosol"/>
    <property type="evidence" value="ECO:0007669"/>
    <property type="project" value="TreeGrafter"/>
</dbReference>
<evidence type="ECO:0000313" key="10">
    <source>
        <dbReference type="EMBL" id="MVO98775.1"/>
    </source>
</evidence>
<dbReference type="RefSeq" id="WP_157333254.1">
    <property type="nucleotide sequence ID" value="NZ_RHLK01000002.1"/>
</dbReference>
<keyword evidence="1 6" id="KW-0597">Phosphoprotein</keyword>
<organism evidence="10 11">
    <name type="scientific">Paenibacillus lutrae</name>
    <dbReference type="NCBI Taxonomy" id="2078573"/>
    <lineage>
        <taxon>Bacteria</taxon>
        <taxon>Bacillati</taxon>
        <taxon>Bacillota</taxon>
        <taxon>Bacilli</taxon>
        <taxon>Bacillales</taxon>
        <taxon>Paenibacillaceae</taxon>
        <taxon>Paenibacillus</taxon>
    </lineage>
</organism>
<dbReference type="CDD" id="cd00383">
    <property type="entry name" value="trans_reg_C"/>
    <property type="match status" value="1"/>
</dbReference>
<dbReference type="PANTHER" id="PTHR48111:SF4">
    <property type="entry name" value="DNA-BINDING DUAL TRANSCRIPTIONAL REGULATOR OMPR"/>
    <property type="match status" value="1"/>
</dbReference>
<evidence type="ECO:0000256" key="2">
    <source>
        <dbReference type="ARBA" id="ARBA00023012"/>
    </source>
</evidence>
<dbReference type="GO" id="GO:0000156">
    <property type="term" value="F:phosphorelay response regulator activity"/>
    <property type="evidence" value="ECO:0007669"/>
    <property type="project" value="TreeGrafter"/>
</dbReference>
<sequence>MKPIGKSVLIVEDDRQIRHLVKLYLEKAGYDVQEAADEEEGLQLFESHDPCFVILDLMLPGLSGEELCRTIRSDCRSDIPILILTGKAEEKDRIRGLQMGADDYVTKPFSPAELVARVGTVLRRTSERCGKISFRGLTAKLHRREAKYKGKLLPLTLHEFHLLYYFMKHPNQIVTREQILSELYPNHTKLVIERTVDVHVSKLREKLVDAAPNAETADFIETIRGMGYRFVSY</sequence>
<gene>
    <name evidence="10" type="ORF">EDM21_04440</name>
</gene>
<dbReference type="InterPro" id="IPR001789">
    <property type="entry name" value="Sig_transdc_resp-reg_receiver"/>
</dbReference>
<dbReference type="InterPro" id="IPR036388">
    <property type="entry name" value="WH-like_DNA-bd_sf"/>
</dbReference>
<dbReference type="Pfam" id="PF00072">
    <property type="entry name" value="Response_reg"/>
    <property type="match status" value="1"/>
</dbReference>
<feature type="DNA-binding region" description="OmpR/PhoB-type" evidence="7">
    <location>
        <begin position="129"/>
        <end position="232"/>
    </location>
</feature>
<dbReference type="AlphaFoldDB" id="A0A7X3JYC8"/>
<dbReference type="PROSITE" id="PS51755">
    <property type="entry name" value="OMPR_PHOB"/>
    <property type="match status" value="1"/>
</dbReference>
<dbReference type="Pfam" id="PF00486">
    <property type="entry name" value="Trans_reg_C"/>
    <property type="match status" value="1"/>
</dbReference>
<accession>A0A7X3JYC8</accession>
<dbReference type="GO" id="GO:0006355">
    <property type="term" value="P:regulation of DNA-templated transcription"/>
    <property type="evidence" value="ECO:0007669"/>
    <property type="project" value="InterPro"/>
</dbReference>
<dbReference type="InterPro" id="IPR011006">
    <property type="entry name" value="CheY-like_superfamily"/>
</dbReference>
<dbReference type="PROSITE" id="PS50110">
    <property type="entry name" value="RESPONSE_REGULATORY"/>
    <property type="match status" value="1"/>
</dbReference>
<dbReference type="Gene3D" id="1.10.10.10">
    <property type="entry name" value="Winged helix-like DNA-binding domain superfamily/Winged helix DNA-binding domain"/>
    <property type="match status" value="1"/>
</dbReference>
<evidence type="ECO:0000256" key="5">
    <source>
        <dbReference type="ARBA" id="ARBA00023163"/>
    </source>
</evidence>
<feature type="modified residue" description="4-aspartylphosphate" evidence="6">
    <location>
        <position position="56"/>
    </location>
</feature>
<dbReference type="Gene3D" id="6.10.250.690">
    <property type="match status" value="1"/>
</dbReference>
<comment type="caution">
    <text evidence="10">The sequence shown here is derived from an EMBL/GenBank/DDBJ whole genome shotgun (WGS) entry which is preliminary data.</text>
</comment>
<evidence type="ECO:0000256" key="6">
    <source>
        <dbReference type="PROSITE-ProRule" id="PRU00169"/>
    </source>
</evidence>
<keyword evidence="11" id="KW-1185">Reference proteome</keyword>
<dbReference type="GO" id="GO:0000976">
    <property type="term" value="F:transcription cis-regulatory region binding"/>
    <property type="evidence" value="ECO:0007669"/>
    <property type="project" value="TreeGrafter"/>
</dbReference>
<dbReference type="FunFam" id="3.40.50.2300:FF:000001">
    <property type="entry name" value="DNA-binding response regulator PhoB"/>
    <property type="match status" value="1"/>
</dbReference>
<keyword evidence="4 7" id="KW-0238">DNA-binding</keyword>
<dbReference type="InterPro" id="IPR001867">
    <property type="entry name" value="OmpR/PhoB-type_DNA-bd"/>
</dbReference>
<feature type="domain" description="Response regulatory" evidence="8">
    <location>
        <begin position="7"/>
        <end position="122"/>
    </location>
</feature>
<evidence type="ECO:0000256" key="7">
    <source>
        <dbReference type="PROSITE-ProRule" id="PRU01091"/>
    </source>
</evidence>
<dbReference type="InterPro" id="IPR039420">
    <property type="entry name" value="WalR-like"/>
</dbReference>
<dbReference type="OrthoDB" id="2578266at2"/>
<protein>
    <submittedName>
        <fullName evidence="10">Response regulator</fullName>
    </submittedName>
</protein>
<name>A0A7X3JYC8_9BACL</name>
<dbReference type="Proteomes" id="UP000490800">
    <property type="component" value="Unassembled WGS sequence"/>
</dbReference>
<proteinExistence type="predicted"/>
<dbReference type="SUPFAM" id="SSF52172">
    <property type="entry name" value="CheY-like"/>
    <property type="match status" value="1"/>
</dbReference>
<keyword evidence="3" id="KW-0805">Transcription regulation</keyword>
<dbReference type="EMBL" id="RHLK01000002">
    <property type="protein sequence ID" value="MVO98775.1"/>
    <property type="molecule type" value="Genomic_DNA"/>
</dbReference>
<dbReference type="PANTHER" id="PTHR48111">
    <property type="entry name" value="REGULATOR OF RPOS"/>
    <property type="match status" value="1"/>
</dbReference>
<evidence type="ECO:0000256" key="1">
    <source>
        <dbReference type="ARBA" id="ARBA00022553"/>
    </source>
</evidence>
<evidence type="ECO:0000259" key="9">
    <source>
        <dbReference type="PROSITE" id="PS51755"/>
    </source>
</evidence>
<dbReference type="SMART" id="SM00862">
    <property type="entry name" value="Trans_reg_C"/>
    <property type="match status" value="1"/>
</dbReference>
<evidence type="ECO:0000256" key="4">
    <source>
        <dbReference type="ARBA" id="ARBA00023125"/>
    </source>
</evidence>
<evidence type="ECO:0000259" key="8">
    <source>
        <dbReference type="PROSITE" id="PS50110"/>
    </source>
</evidence>
<keyword evidence="2" id="KW-0902">Two-component regulatory system</keyword>
<dbReference type="SMART" id="SM00448">
    <property type="entry name" value="REC"/>
    <property type="match status" value="1"/>
</dbReference>
<evidence type="ECO:0000313" key="11">
    <source>
        <dbReference type="Proteomes" id="UP000490800"/>
    </source>
</evidence>
<dbReference type="GO" id="GO:0032993">
    <property type="term" value="C:protein-DNA complex"/>
    <property type="evidence" value="ECO:0007669"/>
    <property type="project" value="TreeGrafter"/>
</dbReference>
<dbReference type="Gene3D" id="3.40.50.2300">
    <property type="match status" value="1"/>
</dbReference>
<keyword evidence="5" id="KW-0804">Transcription</keyword>
<reference evidence="10 11" key="1">
    <citation type="journal article" date="2019" name="Microorganisms">
        <title>Paenibacillus lutrae sp. nov., A Chitinolytic Species Isolated from A River Otter in Castril Natural Park, Granada, Spain.</title>
        <authorList>
            <person name="Rodriguez M."/>
            <person name="Reina J.C."/>
            <person name="Bejar V."/>
            <person name="Llamas I."/>
        </authorList>
    </citation>
    <scope>NUCLEOTIDE SEQUENCE [LARGE SCALE GENOMIC DNA]</scope>
    <source>
        <strain evidence="10 11">N10</strain>
    </source>
</reference>